<dbReference type="Proteomes" id="UP000196027">
    <property type="component" value="Chromosome"/>
</dbReference>
<dbReference type="KEGG" id="ome:OLMES_3607"/>
<accession>A0A1Y0IE28</accession>
<dbReference type="AlphaFoldDB" id="A0A1Y0IE28"/>
<reference evidence="1 2" key="1">
    <citation type="submission" date="2017-05" db="EMBL/GenBank/DDBJ databases">
        <title>Genomic insights into alkan degradation activity of Oleiphilus messinensis.</title>
        <authorList>
            <person name="Kozyavkin S.A."/>
            <person name="Slesarev A.I."/>
            <person name="Golyshin P.N."/>
            <person name="Korzhenkov A."/>
            <person name="Golyshina O.N."/>
            <person name="Toshchakov S.V."/>
        </authorList>
    </citation>
    <scope>NUCLEOTIDE SEQUENCE [LARGE SCALE GENOMIC DNA]</scope>
    <source>
        <strain evidence="1 2">ME102</strain>
    </source>
</reference>
<sequence length="55" mass="6185">MPTIQAMIAMLLPIDFVLCSVDGSVTYLSPVFQFARVKLKVLRRYVVISIKDAPE</sequence>
<protein>
    <submittedName>
        <fullName evidence="1">Uncharacterized protein</fullName>
    </submittedName>
</protein>
<name>A0A1Y0IE28_9GAMM</name>
<keyword evidence="2" id="KW-1185">Reference proteome</keyword>
<evidence type="ECO:0000313" key="1">
    <source>
        <dbReference type="EMBL" id="ARU57634.1"/>
    </source>
</evidence>
<gene>
    <name evidence="1" type="ORF">OLMES_3607</name>
</gene>
<evidence type="ECO:0000313" key="2">
    <source>
        <dbReference type="Proteomes" id="UP000196027"/>
    </source>
</evidence>
<organism evidence="1 2">
    <name type="scientific">Oleiphilus messinensis</name>
    <dbReference type="NCBI Taxonomy" id="141451"/>
    <lineage>
        <taxon>Bacteria</taxon>
        <taxon>Pseudomonadati</taxon>
        <taxon>Pseudomonadota</taxon>
        <taxon>Gammaproteobacteria</taxon>
        <taxon>Oceanospirillales</taxon>
        <taxon>Oleiphilaceae</taxon>
        <taxon>Oleiphilus</taxon>
    </lineage>
</organism>
<proteinExistence type="predicted"/>
<dbReference type="EMBL" id="CP021425">
    <property type="protein sequence ID" value="ARU57634.1"/>
    <property type="molecule type" value="Genomic_DNA"/>
</dbReference>